<reference evidence="3 5" key="1">
    <citation type="journal article" date="2024" name="J Genomics">
        <title>Draft genome sequencing and assembly of Favolaschia claudopus CIRM-BRFM 2984 isolated from oak limbs.</title>
        <authorList>
            <person name="Navarro D."/>
            <person name="Drula E."/>
            <person name="Chaduli D."/>
            <person name="Cazenave R."/>
            <person name="Ahrendt S."/>
            <person name="Wang J."/>
            <person name="Lipzen A."/>
            <person name="Daum C."/>
            <person name="Barry K."/>
            <person name="Grigoriev I.V."/>
            <person name="Favel A."/>
            <person name="Rosso M.N."/>
            <person name="Martin F."/>
        </authorList>
    </citation>
    <scope>NUCLEOTIDE SEQUENCE [LARGE SCALE GENOMIC DNA]</scope>
    <source>
        <strain evidence="3 5">CIRM-BRFM 2984</strain>
    </source>
</reference>
<comment type="caution">
    <text evidence="3">The sequence shown here is derived from an EMBL/GenBank/DDBJ whole genome shotgun (WGS) entry which is preliminary data.</text>
</comment>
<sequence>MSHAPTQHSRRLNGEAPSPVCPLPQRSRTPHYRLRSDELNSVPQVEDEVDDNMKVVVEHSEAGDSVPELDFDNWPEEPLGEDLTVTLNPEVEASIHHFMNAPGLDFLENALPSSPSYPLAPISTNPSPAEGARMHDRTSHHYPTVHSPRARYPISRSTSFASSSLGFPLTTGSPNALDFPSTHRESDSDLNQLFPPVNPNPVLAVAPPSRAGNGSLAALREREHLRRTPAPPIPPAVSPSPPATETQVAVYLGLPSENRAQCGFLELISNLPSAPSLRDLIRAIYSILRYLLEGLRSRSKPVLALFTEWDEEIFPESETSLGAVKEMDVGASAGDLNAALDAVRNAEVEEDVEMGGADNTGNAGNGEEEGDEDQY</sequence>
<dbReference type="EMBL" id="JAWWNJ010000086">
    <property type="protein sequence ID" value="KAK7000886.1"/>
    <property type="molecule type" value="Genomic_DNA"/>
</dbReference>
<name>A0AAW0A3X4_9AGAR</name>
<evidence type="ECO:0000313" key="5">
    <source>
        <dbReference type="Proteomes" id="UP001362999"/>
    </source>
</evidence>
<dbReference type="EMBL" id="JAWWNJ010000086">
    <property type="protein sequence ID" value="KAK7000874.1"/>
    <property type="molecule type" value="Genomic_DNA"/>
</dbReference>
<dbReference type="Proteomes" id="UP001362999">
    <property type="component" value="Unassembled WGS sequence"/>
</dbReference>
<feature type="compositionally biased region" description="Acidic residues" evidence="1">
    <location>
        <begin position="366"/>
        <end position="375"/>
    </location>
</feature>
<gene>
    <name evidence="3" type="ORF">R3P38DRAFT_2796692</name>
    <name evidence="2" type="ORF">R3P38DRAFT_3614416</name>
    <name evidence="4" type="ORF">R3P38DRAFT_3614426</name>
</gene>
<protein>
    <submittedName>
        <fullName evidence="3">Uncharacterized protein</fullName>
    </submittedName>
</protein>
<proteinExistence type="predicted"/>
<feature type="region of interest" description="Disordered" evidence="1">
    <location>
        <begin position="347"/>
        <end position="375"/>
    </location>
</feature>
<dbReference type="EMBL" id="JAWWNJ010000086">
    <property type="protein sequence ID" value="KAK7000879.1"/>
    <property type="molecule type" value="Genomic_DNA"/>
</dbReference>
<feature type="region of interest" description="Disordered" evidence="1">
    <location>
        <begin position="1"/>
        <end position="31"/>
    </location>
</feature>
<accession>A0AAW0A3X4</accession>
<organism evidence="3 5">
    <name type="scientific">Favolaschia claudopus</name>
    <dbReference type="NCBI Taxonomy" id="2862362"/>
    <lineage>
        <taxon>Eukaryota</taxon>
        <taxon>Fungi</taxon>
        <taxon>Dikarya</taxon>
        <taxon>Basidiomycota</taxon>
        <taxon>Agaricomycotina</taxon>
        <taxon>Agaricomycetes</taxon>
        <taxon>Agaricomycetidae</taxon>
        <taxon>Agaricales</taxon>
        <taxon>Marasmiineae</taxon>
        <taxon>Mycenaceae</taxon>
        <taxon>Favolaschia</taxon>
    </lineage>
</organism>
<evidence type="ECO:0000256" key="1">
    <source>
        <dbReference type="SAM" id="MobiDB-lite"/>
    </source>
</evidence>
<dbReference type="AlphaFoldDB" id="A0AAW0A3X4"/>
<keyword evidence="5" id="KW-1185">Reference proteome</keyword>
<feature type="region of interest" description="Disordered" evidence="1">
    <location>
        <begin position="125"/>
        <end position="149"/>
    </location>
</feature>
<evidence type="ECO:0000313" key="4">
    <source>
        <dbReference type="EMBL" id="KAK7000886.1"/>
    </source>
</evidence>
<evidence type="ECO:0000313" key="2">
    <source>
        <dbReference type="EMBL" id="KAK7000874.1"/>
    </source>
</evidence>
<evidence type="ECO:0000313" key="3">
    <source>
        <dbReference type="EMBL" id="KAK7000879.1"/>
    </source>
</evidence>